<proteinExistence type="predicted"/>
<evidence type="ECO:0000259" key="1">
    <source>
        <dbReference type="Pfam" id="PF01464"/>
    </source>
</evidence>
<evidence type="ECO:0000313" key="2">
    <source>
        <dbReference type="EMBL" id="DAE07192.1"/>
    </source>
</evidence>
<dbReference type="Pfam" id="PF01464">
    <property type="entry name" value="SLT"/>
    <property type="match status" value="1"/>
</dbReference>
<dbReference type="InterPro" id="IPR023346">
    <property type="entry name" value="Lysozyme-like_dom_sf"/>
</dbReference>
<dbReference type="CDD" id="cd00254">
    <property type="entry name" value="LT-like"/>
    <property type="match status" value="1"/>
</dbReference>
<dbReference type="SUPFAM" id="SSF53955">
    <property type="entry name" value="Lysozyme-like"/>
    <property type="match status" value="1"/>
</dbReference>
<dbReference type="EMBL" id="BK015447">
    <property type="protein sequence ID" value="DAE07192.1"/>
    <property type="molecule type" value="Genomic_DNA"/>
</dbReference>
<protein>
    <recommendedName>
        <fullName evidence="1">Transglycosylase SLT domain-containing protein</fullName>
    </recommendedName>
</protein>
<dbReference type="InterPro" id="IPR008258">
    <property type="entry name" value="Transglycosylase_SLT_dom_1"/>
</dbReference>
<sequence>MQISTSKDVLKFLGVSKDELYNEKTNIRCGVKMLRYYLEKSEGNIERALCMYGCGEGNSSKRKTYCRPSQEIYILYKKYKNLFEQEEYNNFLLEELENRSCELEHLIKVSEKCDSKKRNYYEMRIKSIENEICEIERMLG</sequence>
<reference evidence="2" key="1">
    <citation type="journal article" date="2021" name="Proc. Natl. Acad. Sci. U.S.A.">
        <title>A Catalog of Tens of Thousands of Viruses from Human Metagenomes Reveals Hidden Associations with Chronic Diseases.</title>
        <authorList>
            <person name="Tisza M.J."/>
            <person name="Buck C.B."/>
        </authorList>
    </citation>
    <scope>NUCLEOTIDE SEQUENCE</scope>
    <source>
        <strain evidence="2">CtOSJ35</strain>
    </source>
</reference>
<name>A0A8S5PKB6_9CAUD</name>
<organism evidence="2">
    <name type="scientific">Siphoviridae sp. ctOSJ35</name>
    <dbReference type="NCBI Taxonomy" id="2825479"/>
    <lineage>
        <taxon>Viruses</taxon>
        <taxon>Duplodnaviria</taxon>
        <taxon>Heunggongvirae</taxon>
        <taxon>Uroviricota</taxon>
        <taxon>Caudoviricetes</taxon>
    </lineage>
</organism>
<feature type="domain" description="Transglycosylase SLT" evidence="1">
    <location>
        <begin position="4"/>
        <end position="65"/>
    </location>
</feature>
<dbReference type="Gene3D" id="1.10.530.10">
    <property type="match status" value="1"/>
</dbReference>
<accession>A0A8S5PKB6</accession>